<dbReference type="AlphaFoldDB" id="A0A1W1VIP7"/>
<proteinExistence type="predicted"/>
<protein>
    <submittedName>
        <fullName evidence="1">Uncharacterized protein</fullName>
    </submittedName>
</protein>
<sequence>MTPNPYLPTPSVRQLRLLESIHHGTTPSSSEVEELEGLGLLRGGRLTLAAITTIARWRTGLYVPEEEQG</sequence>
<dbReference type="EMBL" id="FWWU01000009">
    <property type="protein sequence ID" value="SMB93153.1"/>
    <property type="molecule type" value="Genomic_DNA"/>
</dbReference>
<dbReference type="STRING" id="695939.SAMN00790413_01868"/>
<evidence type="ECO:0000313" key="2">
    <source>
        <dbReference type="Proteomes" id="UP000192582"/>
    </source>
</evidence>
<accession>A0A1W1VIP7</accession>
<gene>
    <name evidence="1" type="ORF">SAMN00790413_01868</name>
</gene>
<name>A0A1W1VIP7_9DEIO</name>
<evidence type="ECO:0000313" key="1">
    <source>
        <dbReference type="EMBL" id="SMB93153.1"/>
    </source>
</evidence>
<dbReference type="RefSeq" id="WP_084049251.1">
    <property type="nucleotide sequence ID" value="NZ_FWWU01000009.1"/>
</dbReference>
<dbReference type="Proteomes" id="UP000192582">
    <property type="component" value="Unassembled WGS sequence"/>
</dbReference>
<reference evidence="1 2" key="1">
    <citation type="submission" date="2017-04" db="EMBL/GenBank/DDBJ databases">
        <authorList>
            <person name="Afonso C.L."/>
            <person name="Miller P.J."/>
            <person name="Scott M.A."/>
            <person name="Spackman E."/>
            <person name="Goraichik I."/>
            <person name="Dimitrov K.M."/>
            <person name="Suarez D.L."/>
            <person name="Swayne D.E."/>
        </authorList>
    </citation>
    <scope>NUCLEOTIDE SEQUENCE [LARGE SCALE GENOMIC DNA]</scope>
    <source>
        <strain evidence="1 2">KR-140</strain>
    </source>
</reference>
<keyword evidence="2" id="KW-1185">Reference proteome</keyword>
<organism evidence="1 2">
    <name type="scientific">Deinococcus hopiensis KR-140</name>
    <dbReference type="NCBI Taxonomy" id="695939"/>
    <lineage>
        <taxon>Bacteria</taxon>
        <taxon>Thermotogati</taxon>
        <taxon>Deinococcota</taxon>
        <taxon>Deinococci</taxon>
        <taxon>Deinococcales</taxon>
        <taxon>Deinococcaceae</taxon>
        <taxon>Deinococcus</taxon>
    </lineage>
</organism>